<dbReference type="Gene3D" id="3.30.1450.10">
    <property type="match status" value="1"/>
</dbReference>
<feature type="region of interest" description="Disordered" evidence="5">
    <location>
        <begin position="103"/>
        <end position="177"/>
    </location>
</feature>
<dbReference type="Proteomes" id="UP001359886">
    <property type="component" value="Unassembled WGS sequence"/>
</dbReference>
<comment type="function">
    <text evidence="4">Part of the outer membrane protein assembly complex, which is involved in assembly and insertion of beta-barrel proteins into the outer membrane.</text>
</comment>
<gene>
    <name evidence="4 7" type="primary">bamE</name>
    <name evidence="7" type="ORF">V3330_02905</name>
</gene>
<dbReference type="GO" id="GO:0030674">
    <property type="term" value="F:protein-macromolecule adaptor activity"/>
    <property type="evidence" value="ECO:0007669"/>
    <property type="project" value="TreeGrafter"/>
</dbReference>
<dbReference type="HAMAP" id="MF_00925">
    <property type="entry name" value="OM_assembly_BamE"/>
    <property type="match status" value="1"/>
</dbReference>
<dbReference type="InterPro" id="IPR026592">
    <property type="entry name" value="BamE"/>
</dbReference>
<keyword evidence="2 4" id="KW-0472">Membrane</keyword>
<reference evidence="7 8" key="1">
    <citation type="submission" date="2024-02" db="EMBL/GenBank/DDBJ databases">
        <title>A novel Wenzhouxiangellaceae bacterium, isolated from coastal sediments.</title>
        <authorList>
            <person name="Du Z.-J."/>
            <person name="Ye Y.-Q."/>
            <person name="Zhang X.-Y."/>
        </authorList>
    </citation>
    <scope>NUCLEOTIDE SEQUENCE [LARGE SCALE GENOMIC DNA]</scope>
    <source>
        <strain evidence="7 8">CH-27</strain>
    </source>
</reference>
<feature type="compositionally biased region" description="Low complexity" evidence="5">
    <location>
        <begin position="112"/>
        <end position="123"/>
    </location>
</feature>
<keyword evidence="3 4" id="KW-0998">Cell outer membrane</keyword>
<dbReference type="PROSITE" id="PS51257">
    <property type="entry name" value="PROKAR_LIPOPROTEIN"/>
    <property type="match status" value="1"/>
</dbReference>
<dbReference type="InterPro" id="IPR037873">
    <property type="entry name" value="BamE-like"/>
</dbReference>
<dbReference type="RefSeq" id="WP_354693890.1">
    <property type="nucleotide sequence ID" value="NZ_JAZHOG010000002.1"/>
</dbReference>
<dbReference type="AlphaFoldDB" id="A0AAW9RAP7"/>
<keyword evidence="1 4" id="KW-0732">Signal</keyword>
<dbReference type="GO" id="GO:0043165">
    <property type="term" value="P:Gram-negative-bacterium-type cell outer membrane assembly"/>
    <property type="evidence" value="ECO:0007669"/>
    <property type="project" value="UniProtKB-UniRule"/>
</dbReference>
<keyword evidence="4" id="KW-0449">Lipoprotein</keyword>
<evidence type="ECO:0000256" key="5">
    <source>
        <dbReference type="SAM" id="MobiDB-lite"/>
    </source>
</evidence>
<dbReference type="EMBL" id="JAZHOG010000002">
    <property type="protein sequence ID" value="MEJ8566566.1"/>
    <property type="molecule type" value="Genomic_DNA"/>
</dbReference>
<evidence type="ECO:0000256" key="4">
    <source>
        <dbReference type="HAMAP-Rule" id="MF_00925"/>
    </source>
</evidence>
<keyword evidence="8" id="KW-1185">Reference proteome</keyword>
<organism evidence="7 8">
    <name type="scientific">Elongatibacter sediminis</name>
    <dbReference type="NCBI Taxonomy" id="3119006"/>
    <lineage>
        <taxon>Bacteria</taxon>
        <taxon>Pseudomonadati</taxon>
        <taxon>Pseudomonadota</taxon>
        <taxon>Gammaproteobacteria</taxon>
        <taxon>Chromatiales</taxon>
        <taxon>Wenzhouxiangellaceae</taxon>
        <taxon>Elongatibacter</taxon>
    </lineage>
</organism>
<dbReference type="GO" id="GO:0051205">
    <property type="term" value="P:protein insertion into membrane"/>
    <property type="evidence" value="ECO:0007669"/>
    <property type="project" value="UniProtKB-UniRule"/>
</dbReference>
<evidence type="ECO:0000313" key="8">
    <source>
        <dbReference type="Proteomes" id="UP001359886"/>
    </source>
</evidence>
<keyword evidence="4" id="KW-0564">Palmitate</keyword>
<feature type="compositionally biased region" description="Basic and acidic residues" evidence="5">
    <location>
        <begin position="140"/>
        <end position="159"/>
    </location>
</feature>
<dbReference type="InterPro" id="IPR007450">
    <property type="entry name" value="BamE_dom"/>
</dbReference>
<evidence type="ECO:0000256" key="2">
    <source>
        <dbReference type="ARBA" id="ARBA00023136"/>
    </source>
</evidence>
<protein>
    <recommendedName>
        <fullName evidence="4">Outer membrane protein assembly factor BamE</fullName>
    </recommendedName>
</protein>
<evidence type="ECO:0000313" key="7">
    <source>
        <dbReference type="EMBL" id="MEJ8566566.1"/>
    </source>
</evidence>
<accession>A0AAW9RAP7</accession>
<name>A0AAW9RAP7_9GAMM</name>
<dbReference type="PANTHER" id="PTHR37482">
    <property type="entry name" value="OUTER MEMBRANE PROTEIN ASSEMBLY FACTOR BAME"/>
    <property type="match status" value="1"/>
</dbReference>
<comment type="subunit">
    <text evidence="4">Part of the Bam complex.</text>
</comment>
<dbReference type="PANTHER" id="PTHR37482:SF1">
    <property type="entry name" value="OUTER MEMBRANE PROTEIN ASSEMBLY FACTOR BAME"/>
    <property type="match status" value="1"/>
</dbReference>
<evidence type="ECO:0000256" key="1">
    <source>
        <dbReference type="ARBA" id="ARBA00022729"/>
    </source>
</evidence>
<comment type="similarity">
    <text evidence="4">Belongs to the BamE family.</text>
</comment>
<feature type="domain" description="Outer membrane protein assembly factor BamE" evidence="6">
    <location>
        <begin position="31"/>
        <end position="100"/>
    </location>
</feature>
<proteinExistence type="inferred from homology"/>
<sequence>MKRLIRSIPLILLLSSMAGCGLIYKQNVQQGNALEDEDLDQLYLGMNKRQVLFVLGSPSIHDPFQPQRWDYVQTYSRRGGEPTQRTITLRFENDELTEIIGYEPAGADDPDSAVAASGAAAQPDPHKESVEDASAEALEPEIRGLGERTADERELEAGRDVINQRPADDLTSPDIDG</sequence>
<dbReference type="GO" id="GO:1990063">
    <property type="term" value="C:Bam protein complex"/>
    <property type="evidence" value="ECO:0007669"/>
    <property type="project" value="TreeGrafter"/>
</dbReference>
<evidence type="ECO:0000256" key="3">
    <source>
        <dbReference type="ARBA" id="ARBA00023237"/>
    </source>
</evidence>
<dbReference type="Pfam" id="PF04355">
    <property type="entry name" value="BamE"/>
    <property type="match status" value="1"/>
</dbReference>
<evidence type="ECO:0000259" key="6">
    <source>
        <dbReference type="Pfam" id="PF04355"/>
    </source>
</evidence>
<comment type="caution">
    <text evidence="7">The sequence shown here is derived from an EMBL/GenBank/DDBJ whole genome shotgun (WGS) entry which is preliminary data.</text>
</comment>
<comment type="subcellular location">
    <subcellularLocation>
        <location evidence="4">Cell outer membrane</location>
        <topology evidence="4">Lipid-anchor</topology>
    </subcellularLocation>
</comment>